<feature type="region of interest" description="Disordered" evidence="1">
    <location>
        <begin position="128"/>
        <end position="149"/>
    </location>
</feature>
<evidence type="ECO:0000313" key="3">
    <source>
        <dbReference type="Proteomes" id="UP000652761"/>
    </source>
</evidence>
<name>A0A843TBW2_COLES</name>
<dbReference type="AlphaFoldDB" id="A0A843TBW2"/>
<gene>
    <name evidence="2" type="ORF">Taro_000370</name>
</gene>
<dbReference type="Proteomes" id="UP000652761">
    <property type="component" value="Unassembled WGS sequence"/>
</dbReference>
<evidence type="ECO:0000256" key="1">
    <source>
        <dbReference type="SAM" id="MobiDB-lite"/>
    </source>
</evidence>
<reference evidence="2" key="1">
    <citation type="submission" date="2017-07" db="EMBL/GenBank/DDBJ databases">
        <title>Taro Niue Genome Assembly and Annotation.</title>
        <authorList>
            <person name="Atibalentja N."/>
            <person name="Keating K."/>
            <person name="Fields C.J."/>
        </authorList>
    </citation>
    <scope>NUCLEOTIDE SEQUENCE</scope>
    <source>
        <strain evidence="2">Niue_2</strain>
        <tissue evidence="2">Leaf</tissue>
    </source>
</reference>
<organism evidence="2 3">
    <name type="scientific">Colocasia esculenta</name>
    <name type="common">Wild taro</name>
    <name type="synonym">Arum esculentum</name>
    <dbReference type="NCBI Taxonomy" id="4460"/>
    <lineage>
        <taxon>Eukaryota</taxon>
        <taxon>Viridiplantae</taxon>
        <taxon>Streptophyta</taxon>
        <taxon>Embryophyta</taxon>
        <taxon>Tracheophyta</taxon>
        <taxon>Spermatophyta</taxon>
        <taxon>Magnoliopsida</taxon>
        <taxon>Liliopsida</taxon>
        <taxon>Araceae</taxon>
        <taxon>Aroideae</taxon>
        <taxon>Colocasieae</taxon>
        <taxon>Colocasia</taxon>
    </lineage>
</organism>
<proteinExistence type="predicted"/>
<accession>A0A843TBW2</accession>
<keyword evidence="3" id="KW-1185">Reference proteome</keyword>
<dbReference type="EMBL" id="NMUH01000007">
    <property type="protein sequence ID" value="MQL68071.1"/>
    <property type="molecule type" value="Genomic_DNA"/>
</dbReference>
<protein>
    <submittedName>
        <fullName evidence="2">Uncharacterized protein</fullName>
    </submittedName>
</protein>
<evidence type="ECO:0000313" key="2">
    <source>
        <dbReference type="EMBL" id="MQL68071.1"/>
    </source>
</evidence>
<feature type="compositionally biased region" description="Low complexity" evidence="1">
    <location>
        <begin position="130"/>
        <end position="144"/>
    </location>
</feature>
<comment type="caution">
    <text evidence="2">The sequence shown here is derived from an EMBL/GenBank/DDBJ whole genome shotgun (WGS) entry which is preliminary data.</text>
</comment>
<sequence>MTEIQSILEVALDLYDSFFSRRRCSVPGVSKRPRSTSTFTVCAEATTPSCYVDRRFSVRGVPKRPRLELRRPRLRVPERPCLQAMSDVVSSVRGECRSDLVQNYDVHVYVCRSDHAFKVRQTSSPRFVESAEATSSRTTMSTSTCAGATTPSRYVGRRLLGSWRVSKRPRLELRRPRLRVPERPRLQATSDVVSSVCGECRGDLVQNYDVHVYVCQSDHAFKVHRTSSPQFVESAEATSSRTTTSTSFVLFPRCRDQLSVHGITNHHAIMQLAEFRLFDLS</sequence>